<feature type="domain" description="HTH lysR-type" evidence="5">
    <location>
        <begin position="2"/>
        <end position="59"/>
    </location>
</feature>
<keyword evidence="4" id="KW-0804">Transcription</keyword>
<proteinExistence type="inferred from homology"/>
<dbReference type="Gene3D" id="3.40.190.10">
    <property type="entry name" value="Periplasmic binding protein-like II"/>
    <property type="match status" value="2"/>
</dbReference>
<name>A0ABN1BNQ5_9BURK</name>
<dbReference type="RefSeq" id="WP_087841549.1">
    <property type="nucleotide sequence ID" value="NZ_BAAAEN010000005.1"/>
</dbReference>
<dbReference type="PANTHER" id="PTHR30346">
    <property type="entry name" value="TRANSCRIPTIONAL DUAL REGULATOR HCAR-RELATED"/>
    <property type="match status" value="1"/>
</dbReference>
<protein>
    <submittedName>
        <fullName evidence="6">LysR substrate-binding domain-containing protein</fullName>
    </submittedName>
</protein>
<dbReference type="Pfam" id="PF00126">
    <property type="entry name" value="HTH_1"/>
    <property type="match status" value="1"/>
</dbReference>
<evidence type="ECO:0000313" key="7">
    <source>
        <dbReference type="Proteomes" id="UP001501706"/>
    </source>
</evidence>
<dbReference type="PRINTS" id="PR00039">
    <property type="entry name" value="HTHLYSR"/>
</dbReference>
<dbReference type="SUPFAM" id="SSF53850">
    <property type="entry name" value="Periplasmic binding protein-like II"/>
    <property type="match status" value="1"/>
</dbReference>
<dbReference type="SUPFAM" id="SSF46785">
    <property type="entry name" value="Winged helix' DNA-binding domain"/>
    <property type="match status" value="1"/>
</dbReference>
<keyword evidence="3" id="KW-0238">DNA-binding</keyword>
<evidence type="ECO:0000313" key="6">
    <source>
        <dbReference type="EMBL" id="GAA0502013.1"/>
    </source>
</evidence>
<accession>A0ABN1BNQ5</accession>
<dbReference type="InterPro" id="IPR036390">
    <property type="entry name" value="WH_DNA-bd_sf"/>
</dbReference>
<reference evidence="6 7" key="1">
    <citation type="journal article" date="2019" name="Int. J. Syst. Evol. Microbiol.">
        <title>The Global Catalogue of Microorganisms (GCM) 10K type strain sequencing project: providing services to taxonomists for standard genome sequencing and annotation.</title>
        <authorList>
            <consortium name="The Broad Institute Genomics Platform"/>
            <consortium name="The Broad Institute Genome Sequencing Center for Infectious Disease"/>
            <person name="Wu L."/>
            <person name="Ma J."/>
        </authorList>
    </citation>
    <scope>NUCLEOTIDE SEQUENCE [LARGE SCALE GENOMIC DNA]</scope>
    <source>
        <strain evidence="6 7">JCM 14330</strain>
    </source>
</reference>
<dbReference type="PANTHER" id="PTHR30346:SF17">
    <property type="entry name" value="LYSR FAMILY TRANSCRIPTIONAL REGULATOR"/>
    <property type="match status" value="1"/>
</dbReference>
<evidence type="ECO:0000256" key="3">
    <source>
        <dbReference type="ARBA" id="ARBA00023125"/>
    </source>
</evidence>
<dbReference type="InterPro" id="IPR005119">
    <property type="entry name" value="LysR_subst-bd"/>
</dbReference>
<dbReference type="EMBL" id="BAAAEN010000005">
    <property type="protein sequence ID" value="GAA0502013.1"/>
    <property type="molecule type" value="Genomic_DNA"/>
</dbReference>
<dbReference type="InterPro" id="IPR000847">
    <property type="entry name" value="LysR_HTH_N"/>
</dbReference>
<sequence>MFSVRQLGYYVAIVEAGSFSEAAERLHVAQSALSRQIKLLEEEVGVALLARTTRQVEMTAAGRAFHEDAVRMLAGLGEMAGRARQAERGVQGSVALLHSSSVPLGRSLLAPLRRHLSRQPGVSLSISSASSEQQAQDIQDGRADLGLARAPVLRQLPDVLTEVLYEEALVLAVPAEHPLAGRDAVPLHALRGERFVSLPHAHRGGLSYRVVELCRQAGFFPLAAQAVSRKATLLRLVELGFGVALVPADMAADARAEVRLVALAECDARTQVLLHVHRSPTPQARQVADALRAACAGWRGLGRADPVSPG</sequence>
<evidence type="ECO:0000256" key="2">
    <source>
        <dbReference type="ARBA" id="ARBA00023015"/>
    </source>
</evidence>
<dbReference type="CDD" id="cd08414">
    <property type="entry name" value="PBP2_LTTR_aromatics_like"/>
    <property type="match status" value="1"/>
</dbReference>
<gene>
    <name evidence="6" type="ORF">GCM10009097_18540</name>
</gene>
<evidence type="ECO:0000256" key="1">
    <source>
        <dbReference type="ARBA" id="ARBA00009437"/>
    </source>
</evidence>
<evidence type="ECO:0000259" key="5">
    <source>
        <dbReference type="PROSITE" id="PS50931"/>
    </source>
</evidence>
<dbReference type="Pfam" id="PF03466">
    <property type="entry name" value="LysR_substrate"/>
    <property type="match status" value="1"/>
</dbReference>
<dbReference type="Gene3D" id="1.10.10.10">
    <property type="entry name" value="Winged helix-like DNA-binding domain superfamily/Winged helix DNA-binding domain"/>
    <property type="match status" value="1"/>
</dbReference>
<comment type="caution">
    <text evidence="6">The sequence shown here is derived from an EMBL/GenBank/DDBJ whole genome shotgun (WGS) entry which is preliminary data.</text>
</comment>
<comment type="similarity">
    <text evidence="1">Belongs to the LysR transcriptional regulatory family.</text>
</comment>
<evidence type="ECO:0000256" key="4">
    <source>
        <dbReference type="ARBA" id="ARBA00023163"/>
    </source>
</evidence>
<dbReference type="Proteomes" id="UP001501706">
    <property type="component" value="Unassembled WGS sequence"/>
</dbReference>
<keyword evidence="7" id="KW-1185">Reference proteome</keyword>
<keyword evidence="2" id="KW-0805">Transcription regulation</keyword>
<dbReference type="PROSITE" id="PS50931">
    <property type="entry name" value="HTH_LYSR"/>
    <property type="match status" value="1"/>
</dbReference>
<organism evidence="6 7">
    <name type="scientific">Pigmentiphaga daeguensis</name>
    <dbReference type="NCBI Taxonomy" id="414049"/>
    <lineage>
        <taxon>Bacteria</taxon>
        <taxon>Pseudomonadati</taxon>
        <taxon>Pseudomonadota</taxon>
        <taxon>Betaproteobacteria</taxon>
        <taxon>Burkholderiales</taxon>
        <taxon>Alcaligenaceae</taxon>
        <taxon>Pigmentiphaga</taxon>
    </lineage>
</organism>
<dbReference type="InterPro" id="IPR036388">
    <property type="entry name" value="WH-like_DNA-bd_sf"/>
</dbReference>